<keyword evidence="2" id="KW-1185">Reference proteome</keyword>
<dbReference type="AlphaFoldDB" id="A0A517NDN6"/>
<proteinExistence type="predicted"/>
<sequence>MSPRLSVIRSLVAYAIAAHEIGGPLAESLGDLRYEWERTAASFRSECRQTFGYSIPGRLRDRGSPDWWMLAESLGDLRYEWERMSP</sequence>
<evidence type="ECO:0000313" key="2">
    <source>
        <dbReference type="Proteomes" id="UP000318538"/>
    </source>
</evidence>
<dbReference type="Proteomes" id="UP000318538">
    <property type="component" value="Chromosome"/>
</dbReference>
<dbReference type="EMBL" id="CP036525">
    <property type="protein sequence ID" value="QDT05243.1"/>
    <property type="molecule type" value="Genomic_DNA"/>
</dbReference>
<name>A0A517NDN6_9BACT</name>
<dbReference type="RefSeq" id="WP_145171254.1">
    <property type="nucleotide sequence ID" value="NZ_CP036525.1"/>
</dbReference>
<evidence type="ECO:0000313" key="1">
    <source>
        <dbReference type="EMBL" id="QDT05243.1"/>
    </source>
</evidence>
<dbReference type="KEGG" id="rlc:K227x_36430"/>
<gene>
    <name evidence="1" type="ORF">K227x_36430</name>
</gene>
<organism evidence="1 2">
    <name type="scientific">Rubripirellula lacrimiformis</name>
    <dbReference type="NCBI Taxonomy" id="1930273"/>
    <lineage>
        <taxon>Bacteria</taxon>
        <taxon>Pseudomonadati</taxon>
        <taxon>Planctomycetota</taxon>
        <taxon>Planctomycetia</taxon>
        <taxon>Pirellulales</taxon>
        <taxon>Pirellulaceae</taxon>
        <taxon>Rubripirellula</taxon>
    </lineage>
</organism>
<accession>A0A517NDN6</accession>
<reference evidence="1 2" key="1">
    <citation type="submission" date="2019-02" db="EMBL/GenBank/DDBJ databases">
        <title>Deep-cultivation of Planctomycetes and their phenomic and genomic characterization uncovers novel biology.</title>
        <authorList>
            <person name="Wiegand S."/>
            <person name="Jogler M."/>
            <person name="Boedeker C."/>
            <person name="Pinto D."/>
            <person name="Vollmers J."/>
            <person name="Rivas-Marin E."/>
            <person name="Kohn T."/>
            <person name="Peeters S.H."/>
            <person name="Heuer A."/>
            <person name="Rast P."/>
            <person name="Oberbeckmann S."/>
            <person name="Bunk B."/>
            <person name="Jeske O."/>
            <person name="Meyerdierks A."/>
            <person name="Storesund J.E."/>
            <person name="Kallscheuer N."/>
            <person name="Luecker S."/>
            <person name="Lage O.M."/>
            <person name="Pohl T."/>
            <person name="Merkel B.J."/>
            <person name="Hornburger P."/>
            <person name="Mueller R.-W."/>
            <person name="Bruemmer F."/>
            <person name="Labrenz M."/>
            <person name="Spormann A.M."/>
            <person name="Op den Camp H."/>
            <person name="Overmann J."/>
            <person name="Amann R."/>
            <person name="Jetten M.S.M."/>
            <person name="Mascher T."/>
            <person name="Medema M.H."/>
            <person name="Devos D.P."/>
            <person name="Kaster A.-K."/>
            <person name="Ovreas L."/>
            <person name="Rohde M."/>
            <person name="Galperin M.Y."/>
            <person name="Jogler C."/>
        </authorList>
    </citation>
    <scope>NUCLEOTIDE SEQUENCE [LARGE SCALE GENOMIC DNA]</scope>
    <source>
        <strain evidence="1 2">K22_7</strain>
    </source>
</reference>
<protein>
    <submittedName>
        <fullName evidence="1">Uncharacterized protein</fullName>
    </submittedName>
</protein>